<organism evidence="1 2">
    <name type="scientific">Alicycliphilus denitrificans</name>
    <dbReference type="NCBI Taxonomy" id="179636"/>
    <lineage>
        <taxon>Bacteria</taxon>
        <taxon>Pseudomonadati</taxon>
        <taxon>Pseudomonadota</taxon>
        <taxon>Betaproteobacteria</taxon>
        <taxon>Burkholderiales</taxon>
        <taxon>Comamonadaceae</taxon>
        <taxon>Alicycliphilus</taxon>
    </lineage>
</organism>
<dbReference type="EMBL" id="NKDB02000002">
    <property type="protein sequence ID" value="RKJ97419.1"/>
    <property type="molecule type" value="Genomic_DNA"/>
</dbReference>
<reference evidence="1 2" key="1">
    <citation type="submission" date="2018-09" db="EMBL/GenBank/DDBJ databases">
        <title>Genome comparison of Alicycliphilus sp. BQ1, a polyurethanolytic bacterium, with its closest phylogenetic relatives Alicycliphilus denitrificans BC and K601, unable to attack polyurethane.</title>
        <authorList>
            <person name="Loza-Tavera H."/>
            <person name="Lozano L."/>
            <person name="Cevallos M."/>
            <person name="Maya-Lucas O."/>
            <person name="Garcia-Mena J."/>
            <person name="Hernandez J."/>
        </authorList>
    </citation>
    <scope>NUCLEOTIDE SEQUENCE [LARGE SCALE GENOMIC DNA]</scope>
    <source>
        <strain evidence="1 2">BQ1</strain>
    </source>
</reference>
<evidence type="ECO:0000313" key="1">
    <source>
        <dbReference type="EMBL" id="RKJ97419.1"/>
    </source>
</evidence>
<dbReference type="Proteomes" id="UP000216225">
    <property type="component" value="Unassembled WGS sequence"/>
</dbReference>
<gene>
    <name evidence="1" type="ORF">CE154_011380</name>
</gene>
<name>A0A420KDZ5_9BURK</name>
<comment type="caution">
    <text evidence="1">The sequence shown here is derived from an EMBL/GenBank/DDBJ whole genome shotgun (WGS) entry which is preliminary data.</text>
</comment>
<proteinExistence type="predicted"/>
<protein>
    <submittedName>
        <fullName evidence="1">Uncharacterized protein</fullName>
    </submittedName>
</protein>
<sequence length="172" mass="18664">MILDKLKAYGAIAAALVLAVLLAAQSVRLHTEQLAHEKLKTQVAQDATQRADAALKNETKVGLKEFGHAAATQENSDAFTTSQPVRDAIARADAARHVRLLDGAEKRAATYRAMAEAGAAACRDLADRHAALDRHVVEGVNVVSALRRDLVRRDAEVALLRRQIDIERALME</sequence>
<dbReference type="AlphaFoldDB" id="A0A420KDZ5"/>
<accession>A0A420KDZ5</accession>
<evidence type="ECO:0000313" key="2">
    <source>
        <dbReference type="Proteomes" id="UP000216225"/>
    </source>
</evidence>